<evidence type="ECO:0000313" key="3">
    <source>
        <dbReference type="EMBL" id="MDR6939745.1"/>
    </source>
</evidence>
<dbReference type="Gene3D" id="3.10.129.10">
    <property type="entry name" value="Hotdog Thioesterase"/>
    <property type="match status" value="1"/>
</dbReference>
<dbReference type="SUPFAM" id="SSF54637">
    <property type="entry name" value="Thioesterase/thiol ester dehydrase-isomerase"/>
    <property type="match status" value="1"/>
</dbReference>
<name>A0ABU1T2Y3_9ACTO</name>
<organism evidence="3 4">
    <name type="scientific">Arcanobacterium hippocoleae</name>
    <dbReference type="NCBI Taxonomy" id="149017"/>
    <lineage>
        <taxon>Bacteria</taxon>
        <taxon>Bacillati</taxon>
        <taxon>Actinomycetota</taxon>
        <taxon>Actinomycetes</taxon>
        <taxon>Actinomycetales</taxon>
        <taxon>Actinomycetaceae</taxon>
        <taxon>Arcanobacterium</taxon>
    </lineage>
</organism>
<keyword evidence="4" id="KW-1185">Reference proteome</keyword>
<dbReference type="RefSeq" id="WP_309956661.1">
    <property type="nucleotide sequence ID" value="NZ_JAVDUJ010000001.1"/>
</dbReference>
<dbReference type="InterPro" id="IPR003736">
    <property type="entry name" value="PAAI_dom"/>
</dbReference>
<dbReference type="Pfam" id="PF03061">
    <property type="entry name" value="4HBT"/>
    <property type="match status" value="1"/>
</dbReference>
<comment type="caution">
    <text evidence="3">The sequence shown here is derived from an EMBL/GenBank/DDBJ whole genome shotgun (WGS) entry which is preliminary data.</text>
</comment>
<evidence type="ECO:0000256" key="1">
    <source>
        <dbReference type="ARBA" id="ARBA00022801"/>
    </source>
</evidence>
<dbReference type="CDD" id="cd03443">
    <property type="entry name" value="PaaI_thioesterase"/>
    <property type="match status" value="1"/>
</dbReference>
<proteinExistence type="predicted"/>
<reference evidence="3 4" key="1">
    <citation type="submission" date="2023-07" db="EMBL/GenBank/DDBJ databases">
        <title>Sequencing the genomes of 1000 actinobacteria strains.</title>
        <authorList>
            <person name="Klenk H.-P."/>
        </authorList>
    </citation>
    <scope>NUCLEOTIDE SEQUENCE [LARGE SCALE GENOMIC DNA]</scope>
    <source>
        <strain evidence="3 4">DSM 15539</strain>
    </source>
</reference>
<feature type="domain" description="Thioesterase" evidence="2">
    <location>
        <begin position="69"/>
        <end position="142"/>
    </location>
</feature>
<accession>A0ABU1T2Y3</accession>
<gene>
    <name evidence="3" type="ORF">J2S36_001288</name>
</gene>
<evidence type="ECO:0000259" key="2">
    <source>
        <dbReference type="Pfam" id="PF03061"/>
    </source>
</evidence>
<dbReference type="InterPro" id="IPR006683">
    <property type="entry name" value="Thioestr_dom"/>
</dbReference>
<dbReference type="Proteomes" id="UP001266099">
    <property type="component" value="Unassembled WGS sequence"/>
</dbReference>
<sequence length="160" mass="17327">MLKAAIENFTSPQTSERARAEFLAGLPNLSGEYGFVRGNDVFKQGFQAHIVGAEYMLCSLPVAGNAQYYGLFNGGAAALLGETTASIAANLLAREGTMAVGIEISVRHLLPAREGRVYCLATRLNEGRIVNYRLDFYRSDGQRTASGSHSCTFVRQVESI</sequence>
<evidence type="ECO:0000313" key="4">
    <source>
        <dbReference type="Proteomes" id="UP001266099"/>
    </source>
</evidence>
<dbReference type="EMBL" id="JAVDUJ010000001">
    <property type="protein sequence ID" value="MDR6939745.1"/>
    <property type="molecule type" value="Genomic_DNA"/>
</dbReference>
<keyword evidence="1" id="KW-0378">Hydrolase</keyword>
<dbReference type="InterPro" id="IPR029069">
    <property type="entry name" value="HotDog_dom_sf"/>
</dbReference>
<dbReference type="NCBIfam" id="TIGR00369">
    <property type="entry name" value="unchar_dom_1"/>
    <property type="match status" value="1"/>
</dbReference>
<protein>
    <submittedName>
        <fullName evidence="3">Uncharacterized protein (TIGR00369 family)</fullName>
    </submittedName>
</protein>